<dbReference type="GO" id="GO:0003677">
    <property type="term" value="F:DNA binding"/>
    <property type="evidence" value="ECO:0007669"/>
    <property type="project" value="InterPro"/>
</dbReference>
<dbReference type="InterPro" id="IPR003593">
    <property type="entry name" value="AAA+_ATPase"/>
</dbReference>
<dbReference type="SUPFAM" id="SSF52540">
    <property type="entry name" value="P-loop containing nucleoside triphosphate hydrolases"/>
    <property type="match status" value="1"/>
</dbReference>
<dbReference type="CDD" id="cd01029">
    <property type="entry name" value="TOPRIM_primases"/>
    <property type="match status" value="1"/>
</dbReference>
<evidence type="ECO:0000313" key="2">
    <source>
        <dbReference type="EMBL" id="QVL32322.1"/>
    </source>
</evidence>
<feature type="domain" description="AAA+ ATPase" evidence="1">
    <location>
        <begin position="360"/>
        <end position="554"/>
    </location>
</feature>
<protein>
    <submittedName>
        <fullName evidence="2">AAA family ATPase</fullName>
    </submittedName>
</protein>
<dbReference type="InterPro" id="IPR027417">
    <property type="entry name" value="P-loop_NTPase"/>
</dbReference>
<dbReference type="Gene3D" id="3.90.580.10">
    <property type="entry name" value="Zinc finger, CHC2-type domain"/>
    <property type="match status" value="1"/>
</dbReference>
<reference evidence="2" key="1">
    <citation type="submission" date="2021-05" db="EMBL/GenBank/DDBJ databases">
        <title>Complete genome sequence of the cellulolytic planctomycete Telmatocola sphagniphila SP2T and characterization of the first cellulase from planctomycetes.</title>
        <authorList>
            <person name="Rakitin A.L."/>
            <person name="Beletsky A.V."/>
            <person name="Naumoff D.G."/>
            <person name="Kulichevskaya I.S."/>
            <person name="Mardanov A.V."/>
            <person name="Ravin N.V."/>
            <person name="Dedysh S.N."/>
        </authorList>
    </citation>
    <scope>NUCLEOTIDE SEQUENCE</scope>
    <source>
        <strain evidence="2">SP2T</strain>
    </source>
</reference>
<dbReference type="AlphaFoldDB" id="A0A8E6B5L5"/>
<dbReference type="GO" id="GO:0008270">
    <property type="term" value="F:zinc ion binding"/>
    <property type="evidence" value="ECO:0007669"/>
    <property type="project" value="InterPro"/>
</dbReference>
<dbReference type="GO" id="GO:0006260">
    <property type="term" value="P:DNA replication"/>
    <property type="evidence" value="ECO:0007669"/>
    <property type="project" value="InterPro"/>
</dbReference>
<name>A0A8E6B5L5_9BACT</name>
<dbReference type="RefSeq" id="WP_213497167.1">
    <property type="nucleotide sequence ID" value="NZ_CP074694.1"/>
</dbReference>
<evidence type="ECO:0000313" key="3">
    <source>
        <dbReference type="Proteomes" id="UP000676194"/>
    </source>
</evidence>
<dbReference type="Gene3D" id="3.40.50.300">
    <property type="entry name" value="P-loop containing nucleotide triphosphate hydrolases"/>
    <property type="match status" value="1"/>
</dbReference>
<dbReference type="KEGG" id="tsph:KIH39_26405"/>
<dbReference type="SUPFAM" id="SSF57783">
    <property type="entry name" value="Zinc beta-ribbon"/>
    <property type="match status" value="1"/>
</dbReference>
<dbReference type="Pfam" id="PF13481">
    <property type="entry name" value="AAA_25"/>
    <property type="match status" value="1"/>
</dbReference>
<sequence length="612" mass="67626">MIENQECFDPQALLAALAEAGAEIHSPSKIRCPFHDDTNPSASIYEEGGHWRFKCFAANCGFLGDVLDVRRQQAGGGNRLGSAFNRQTLLKPGAPMGYDTPRPPKPYLTLEALVQSEPNCKEHYRYTDPETGTVDMLVLRIEPPGEKKRFVQCHFSAEYAGWIKKHPPLPFPIYNRKRVLTAKVVIVVEGEKCVHALQSIGMVATTCPGGARRSFKTNKGTAEEADWRPLAGKIVFLWPDNDVVDPKTGKRGGVEHMRAVAAELAQLEPPCKLMWIDPDAIANNPPKGDAADFVARFAGQNRSEEDLRDQVVLEVLDKAVPLGGPAQSLEQLIEDTIAGKRTSIEWPWRQFTILTQALLPGTVTIFCGEPGSGKSFMLLQAMFHLFENGVPLAMYMLEDGIDIHLLRVLAQLSNKSDITNASWVKDNGPFIQSCLSIHKTVLDQFSRCLTAEGESNDIPTYAMLLNWIEKKMQAGARVVVVDPITAASPAEKPWVEDKNFLLAVKRLAVRFGSSIILTTHPKKQGRSNNHLDDLAGGAGFARFTHTIVWLKRLDKPETSTVYPGWGGSISVKHNRILHIVKTRNAQGAGVDLAFSFSTESLKFKEEGIIEKD</sequence>
<proteinExistence type="predicted"/>
<keyword evidence="3" id="KW-1185">Reference proteome</keyword>
<evidence type="ECO:0000259" key="1">
    <source>
        <dbReference type="SMART" id="SM00382"/>
    </source>
</evidence>
<gene>
    <name evidence="2" type="ORF">KIH39_26405</name>
</gene>
<dbReference type="InterPro" id="IPR034154">
    <property type="entry name" value="TOPRIM_DnaG/twinkle"/>
</dbReference>
<accession>A0A8E6B5L5</accession>
<organism evidence="2 3">
    <name type="scientific">Telmatocola sphagniphila</name>
    <dbReference type="NCBI Taxonomy" id="1123043"/>
    <lineage>
        <taxon>Bacteria</taxon>
        <taxon>Pseudomonadati</taxon>
        <taxon>Planctomycetota</taxon>
        <taxon>Planctomycetia</taxon>
        <taxon>Gemmatales</taxon>
        <taxon>Gemmataceae</taxon>
    </lineage>
</organism>
<dbReference type="EMBL" id="CP074694">
    <property type="protein sequence ID" value="QVL32322.1"/>
    <property type="molecule type" value="Genomic_DNA"/>
</dbReference>
<dbReference type="Proteomes" id="UP000676194">
    <property type="component" value="Chromosome"/>
</dbReference>
<dbReference type="InterPro" id="IPR036977">
    <property type="entry name" value="DNA_primase_Znf_CHC2"/>
</dbReference>
<dbReference type="SMART" id="SM00382">
    <property type="entry name" value="AAA"/>
    <property type="match status" value="1"/>
</dbReference>